<name>A0A399INU5_9CLOT</name>
<dbReference type="RefSeq" id="WP_119367033.1">
    <property type="nucleotide sequence ID" value="NZ_QXDJ01000003.1"/>
</dbReference>
<evidence type="ECO:0000256" key="1">
    <source>
        <dbReference type="SAM" id="Phobius"/>
    </source>
</evidence>
<feature type="transmembrane region" description="Helical" evidence="1">
    <location>
        <begin position="45"/>
        <end position="67"/>
    </location>
</feature>
<accession>A0A399INU5</accession>
<sequence length="75" mass="8222">MDKNIKLLYCILGSIVLALLNNSIFNGAKFGLFDAGTLVGRLIIVLSNILSLIGIILLVLFSITLIIRNIDLKHK</sequence>
<keyword evidence="1" id="KW-0812">Transmembrane</keyword>
<feature type="transmembrane region" description="Helical" evidence="1">
    <location>
        <begin position="7"/>
        <end position="25"/>
    </location>
</feature>
<keyword evidence="1" id="KW-0472">Membrane</keyword>
<evidence type="ECO:0000313" key="2">
    <source>
        <dbReference type="EMBL" id="RII34257.1"/>
    </source>
</evidence>
<proteinExistence type="predicted"/>
<dbReference type="AlphaFoldDB" id="A0A399INU5"/>
<keyword evidence="1" id="KW-1133">Transmembrane helix</keyword>
<gene>
    <name evidence="2" type="ORF">D2A34_13990</name>
</gene>
<protein>
    <submittedName>
        <fullName evidence="2">Uncharacterized protein</fullName>
    </submittedName>
</protein>
<comment type="caution">
    <text evidence="2">The sequence shown here is derived from an EMBL/GenBank/DDBJ whole genome shotgun (WGS) entry which is preliminary data.</text>
</comment>
<reference evidence="2 3" key="1">
    <citation type="submission" date="2018-08" db="EMBL/GenBank/DDBJ databases">
        <title>Genome of Clostridium chromiireducens C1, DSM12136.</title>
        <authorList>
            <person name="Xing M."/>
            <person name="Wei Y."/>
            <person name="Ang E.L."/>
            <person name="Zhao H."/>
            <person name="Zhang Y."/>
        </authorList>
    </citation>
    <scope>NUCLEOTIDE SEQUENCE [LARGE SCALE GENOMIC DNA]</scope>
    <source>
        <strain evidence="2 3">C1</strain>
    </source>
</reference>
<organism evidence="2 3">
    <name type="scientific">Clostridium chromiireducens</name>
    <dbReference type="NCBI Taxonomy" id="225345"/>
    <lineage>
        <taxon>Bacteria</taxon>
        <taxon>Bacillati</taxon>
        <taxon>Bacillota</taxon>
        <taxon>Clostridia</taxon>
        <taxon>Eubacteriales</taxon>
        <taxon>Clostridiaceae</taxon>
        <taxon>Clostridium</taxon>
    </lineage>
</organism>
<dbReference type="EMBL" id="QXDJ01000003">
    <property type="protein sequence ID" value="RII34257.1"/>
    <property type="molecule type" value="Genomic_DNA"/>
</dbReference>
<evidence type="ECO:0000313" key="3">
    <source>
        <dbReference type="Proteomes" id="UP000265930"/>
    </source>
</evidence>
<dbReference type="Proteomes" id="UP000265930">
    <property type="component" value="Unassembled WGS sequence"/>
</dbReference>